<dbReference type="InterPro" id="IPR001452">
    <property type="entry name" value="SH3_domain"/>
</dbReference>
<dbReference type="SMART" id="SM00150">
    <property type="entry name" value="SPEC"/>
    <property type="match status" value="20"/>
</dbReference>
<dbReference type="PANTHER" id="PTHR11915">
    <property type="entry name" value="SPECTRIN/FILAMIN RELATED CYTOSKELETAL PROTEIN"/>
    <property type="match status" value="1"/>
</dbReference>
<comment type="subcellular location">
    <subcellularLocation>
        <location evidence="1">Cytoplasm</location>
        <location evidence="1">Cytoskeleton</location>
    </subcellularLocation>
</comment>
<dbReference type="Pfam" id="PF00307">
    <property type="entry name" value="CH"/>
    <property type="match status" value="2"/>
</dbReference>
<dbReference type="Gene3D" id="2.30.30.40">
    <property type="entry name" value="SH3 Domains"/>
    <property type="match status" value="1"/>
</dbReference>
<evidence type="ECO:0000256" key="10">
    <source>
        <dbReference type="ARBA" id="ARBA00023203"/>
    </source>
</evidence>
<sequence>MSTKDDLKDFEQGRIRFLQQERLKIQKKTFTKWVNSFLDKVGPSMHVDNLFTDLADGKKLLKLLEIISGEKLGRPNNGKMRVHFIENVNKSLAFLHTKVRLESIGAEDIVDGNERLTLGLIWTIILRFQIQEIEIDVDEENESSEKKNAKDALLLWCQRKTNGYPYVNINDFSGSWRDGMGFNALIHSHRPDLFDFSILNPRDSQRNLEYAFDVAQRELGIAKLLDAEDLDTHKPDEKSIITYVASYYHTFARMKTEMKGGKRIAKVVGQMMEADNLIDRYEMMTTSLLEWIRRKVLELDNHIFPNSLEGIQLKMAEFKKYITAEKPPKYQEMNDIEATYFNINLKLSSLQRPPYQPQEGLQPHSVEKAWNILEKSEYKREIALKDELLRQEQLETLAQKFDKKGSLREGYVKEMILVLKDPRYGSNLNQVEATVKKHEAISADILARQERFHDLIAMADELDKQNYHDAVRIKTRQKSILLSWEELLSLLEKHRLSLGHAFNLVMLLREVEIVSLSVQELENNFKSEDVGRHLMAVEDLLQKHNILESEIVSLGEAIKKINKMSLIHLKTNQSGTIAEKEEALLQAKVEELNSGYDRLKKISKHRRALLEDARIAFQFFQDHEEEEAWVLEKKSICQSGITATSLQALLRNQQKHRARFQALQDEMKARWPKAKRLCDLGHELISANHTEQKDIQIRINSLENGWKQLRELAEKRKVALEDASEACQFFADVNEAESWLKEKLPLARSQDCGSDETSAQALLSRHKDLIGQINAYQGEIKALSGQADRLVKMNLDRQIFTDQDMKLAPAVEEDEVLETVQYVDEEYFVEEPIERTEFKTVTEDRLAPQVKSLYAFKGEGIECLKGEIMLLLDKTNNDWWLIRRKNLQEGYVPANYVREIEPDVIKVQVRKPVLVTEIKRVKKIRKVPKPVPVKKTKLEKLPVRKSLSMGEDTEGVEERKNNVVQLYKDLSDLSEKRKKLLEDSIRLFAFNSHCDDFSTWAREKEKQLQETTAEDGVEVAKRKFEAIVTDMSANRSRIEKIGFLAEELLKHGTSQAKTVKLKQKEVERLWDHLYKVRQAKEKSLQGASSVELFYRNCDEAKFWMAEKLESLGRDEFEGDLKTVQALQRRHEQLERELLPVEDKVRKVKNLAQSVKSDYPTEAKSVAAREQEVTAMWEEVKEKSLDKRTRIETAVGAQIFLRESSNLLAWADQTLESLFTHPNVKDVATAEESLKEHEELFVDIKAHQDEFKELIDLGQSLNRSTKAGKEVVESRLKELQATQAKINSEWKRKNNLLKQILDLQNFNKEADQIDAATSSHEALLEFSDLGNSLDEVEALIKRHDDFESILTAQDEKIKAFSEKATKLIKADHFESNYVKSRRDEVINRRQKVKDEAASRRKKLEASQMYQEFATSADDLRRWIDEKKKNTEDESYRDLSNLERKLQKHEAFERELRANEGRLKTLNKAGQNLISKENYRAADISTTLENLKNAWENVVAASEEKGKKLRQAAAQQAYNRDLDIARARIAEIEESLITEELPKDVRSSKDLLKRHQQLENDLRQWDDKSSDIIALGDELAVEGHFDAVNIQKEGQSIKQRICNLQDPITSRRLILEESKKFHQFRFTVEAEMQWIQEHMTAVQSEVIGHDLYQAQMLDKKHKKTESEILGHQAVIDNTLESGKKLVEEGNPEKEQIEKMCKDLEFAWKELKEASAKRRRDLDLSLRVQQFFSGASDIESWLTERQELLSSKDYGKDAESAIKFLTKHKAIELELDAYSGLINELCSQGQKMIEQNHPESKAIEQRKEHLQQTMKNVQKLATMRRQRLVESMNRHDYLREVDSLKAWIVEQMVTATSEDFGQDYEHLLLLRSKFDEFKLKIESGTERFKQCDELANKLIAGENPHSDEVEQNQQIVSQMWDRLLESVDIREQRLHAAGEIHRFNRDVADALARIQEKSTAVSDDLGRDLNSALTLWRKHENFVNDLVALEAQLQVLIDDAARLQSTYPGQNADHIKEQQIVVVKQWETLQAAVGERQAALQASIELQKFLSQVRDINSWSRQLCNQMSTIEKVSDTVAAQALAAEHQVLFDEIKAREESYLSCKALGEAMVKENHYASEKISEKVVELLEERERLHLSWKKKKVYLDQQLDLQFFLKDAKMIEVVAARQEAAFSSGEMGTTEEEVSNALKKHEALEKLVITQEEKLSVFLEQGEKLVSQNHYESVLVKKHMKEATQRRVKVKELCAQKRRKLQDALLYAQFVQHVTEANSWIDERQIKIDAELAKGGVTNLDEKAKKLQWYQTFHAELAGHQKTVDAIREKGDRLVTGGHTSSRTIATQQESLMSKWHKLLSSSASFGRGLDEAKDILEFNSSVESMEGWIRDKELMVQAGDVGQDYEHCLSLKRKLDDQEIEVVSARMKDINDRADKLVQQGRSDTKVVQQKRAQLNDRWQKLRKDIEEYRMDLEGALEIHGFNRDIADTEDRLIEKTVSLSKAEKPRTLEQVEKAQRKQENFEMELQAIDNKLKDHEVDTERLIQKFPDMSEQINEKLGDVREKWKNLLSLRASRKDALIDAFKRLKFFADAQDLEAWIRDMMKKMEEQALPDNLSEAESALQLHRERKAEIDGRQMIFTSLRDYGENLQKADESSSSDDTDEES</sequence>
<feature type="coiled-coil region" evidence="13">
    <location>
        <begin position="1437"/>
        <end position="1467"/>
    </location>
</feature>
<dbReference type="PROSITE" id="PS00019">
    <property type="entry name" value="ACTININ_1"/>
    <property type="match status" value="1"/>
</dbReference>
<protein>
    <recommendedName>
        <fullName evidence="19">Spectrin beta chain, non-erythrocytic 5</fullName>
    </recommendedName>
</protein>
<dbReference type="GO" id="GO:0051693">
    <property type="term" value="P:actin filament capping"/>
    <property type="evidence" value="ECO:0007669"/>
    <property type="project" value="UniProtKB-KW"/>
</dbReference>
<feature type="compositionally biased region" description="Acidic residues" evidence="14">
    <location>
        <begin position="2645"/>
        <end position="2654"/>
    </location>
</feature>
<organism evidence="17 18">
    <name type="scientific">Artemia franciscana</name>
    <name type="common">Brine shrimp</name>
    <name type="synonym">Artemia sanfranciscana</name>
    <dbReference type="NCBI Taxonomy" id="6661"/>
    <lineage>
        <taxon>Eukaryota</taxon>
        <taxon>Metazoa</taxon>
        <taxon>Ecdysozoa</taxon>
        <taxon>Arthropoda</taxon>
        <taxon>Crustacea</taxon>
        <taxon>Branchiopoda</taxon>
        <taxon>Anostraca</taxon>
        <taxon>Artemiidae</taxon>
        <taxon>Artemia</taxon>
    </lineage>
</organism>
<dbReference type="InterPro" id="IPR036028">
    <property type="entry name" value="SH3-like_dom_sf"/>
</dbReference>
<evidence type="ECO:0000256" key="11">
    <source>
        <dbReference type="ARBA" id="ARBA00023212"/>
    </source>
</evidence>
<keyword evidence="9" id="KW-0677">Repeat</keyword>
<dbReference type="EMBL" id="JAVRJZ010000016">
    <property type="protein sequence ID" value="KAK2710874.1"/>
    <property type="molecule type" value="Genomic_DNA"/>
</dbReference>
<evidence type="ECO:0000256" key="3">
    <source>
        <dbReference type="ARBA" id="ARBA00022443"/>
    </source>
</evidence>
<evidence type="ECO:0000313" key="18">
    <source>
        <dbReference type="Proteomes" id="UP001187531"/>
    </source>
</evidence>
<feature type="domain" description="SH3" evidence="15">
    <location>
        <begin position="845"/>
        <end position="902"/>
    </location>
</feature>
<evidence type="ECO:0008006" key="19">
    <source>
        <dbReference type="Google" id="ProtNLM"/>
    </source>
</evidence>
<name>A0AA88HPH3_ARTSF</name>
<dbReference type="Proteomes" id="UP001187531">
    <property type="component" value="Unassembled WGS sequence"/>
</dbReference>
<dbReference type="SMART" id="SM00033">
    <property type="entry name" value="CH"/>
    <property type="match status" value="2"/>
</dbReference>
<keyword evidence="11" id="KW-0206">Cytoskeleton</keyword>
<dbReference type="FunFam" id="1.10.418.10:FF:000001">
    <property type="entry name" value="Actinin alpha 1"/>
    <property type="match status" value="1"/>
</dbReference>
<dbReference type="GO" id="GO:0005085">
    <property type="term" value="F:guanyl-nucleotide exchange factor activity"/>
    <property type="evidence" value="ECO:0007669"/>
    <property type="project" value="UniProtKB-KW"/>
</dbReference>
<dbReference type="GO" id="GO:0005874">
    <property type="term" value="C:microtubule"/>
    <property type="evidence" value="ECO:0007669"/>
    <property type="project" value="UniProtKB-KW"/>
</dbReference>
<feature type="coiled-coil region" evidence="13">
    <location>
        <begin position="1513"/>
        <end position="1566"/>
    </location>
</feature>
<dbReference type="InterPro" id="IPR001589">
    <property type="entry name" value="Actinin_actin-bd_CS"/>
</dbReference>
<feature type="coiled-coil region" evidence="13">
    <location>
        <begin position="1116"/>
        <end position="1143"/>
    </location>
</feature>
<dbReference type="GO" id="GO:0005737">
    <property type="term" value="C:cytoplasm"/>
    <property type="evidence" value="ECO:0007669"/>
    <property type="project" value="UniProtKB-ARBA"/>
</dbReference>
<comment type="caution">
    <text evidence="17">The sequence shown here is derived from an EMBL/GenBank/DDBJ whole genome shotgun (WGS) entry which is preliminary data.</text>
</comment>
<dbReference type="FunFam" id="1.10.418.10:FF:000043">
    <property type="entry name" value="Spectrin beta chain, non-erythrocytic"/>
    <property type="match status" value="1"/>
</dbReference>
<feature type="coiled-coil region" evidence="13">
    <location>
        <begin position="956"/>
        <end position="983"/>
    </location>
</feature>
<evidence type="ECO:0000256" key="8">
    <source>
        <dbReference type="ARBA" id="ARBA00022701"/>
    </source>
</evidence>
<dbReference type="Pfam" id="PF00018">
    <property type="entry name" value="SH3_1"/>
    <property type="match status" value="1"/>
</dbReference>
<dbReference type="InterPro" id="IPR036872">
    <property type="entry name" value="CH_dom_sf"/>
</dbReference>
<dbReference type="GO" id="GO:0003779">
    <property type="term" value="F:actin binding"/>
    <property type="evidence" value="ECO:0007669"/>
    <property type="project" value="UniProtKB-KW"/>
</dbReference>
<dbReference type="Gene3D" id="1.20.58.60">
    <property type="match status" value="16"/>
</dbReference>
<dbReference type="PROSITE" id="PS00020">
    <property type="entry name" value="ACTININ_2"/>
    <property type="match status" value="1"/>
</dbReference>
<keyword evidence="4" id="KW-0117">Actin capping</keyword>
<keyword evidence="8" id="KW-0493">Microtubule</keyword>
<evidence type="ECO:0000259" key="16">
    <source>
        <dbReference type="PROSITE" id="PS50021"/>
    </source>
</evidence>
<dbReference type="InterPro" id="IPR018159">
    <property type="entry name" value="Spectrin/alpha-actinin"/>
</dbReference>
<proteinExistence type="inferred from homology"/>
<dbReference type="FunFam" id="1.20.58.60:FF:000145">
    <property type="entry name" value="Spectrin beta chain, non-erythrocytic"/>
    <property type="match status" value="1"/>
</dbReference>
<dbReference type="PROSITE" id="PS50002">
    <property type="entry name" value="SH3"/>
    <property type="match status" value="1"/>
</dbReference>
<dbReference type="FunFam" id="1.20.58.60:FF:000007">
    <property type="entry name" value="Spectrin alpha chain non-erythrocytic 1"/>
    <property type="match status" value="1"/>
</dbReference>
<dbReference type="SUPFAM" id="SSF46966">
    <property type="entry name" value="Spectrin repeat"/>
    <property type="match status" value="18"/>
</dbReference>
<keyword evidence="10" id="KW-0009">Actin-binding</keyword>
<keyword evidence="3 12" id="KW-0728">SH3 domain</keyword>
<dbReference type="SUPFAM" id="SSF47576">
    <property type="entry name" value="Calponin-homology domain, CH-domain"/>
    <property type="match status" value="1"/>
</dbReference>
<evidence type="ECO:0000256" key="12">
    <source>
        <dbReference type="PROSITE-ProRule" id="PRU00192"/>
    </source>
</evidence>
<evidence type="ECO:0000313" key="17">
    <source>
        <dbReference type="EMBL" id="KAK2710874.1"/>
    </source>
</evidence>
<evidence type="ECO:0000256" key="6">
    <source>
        <dbReference type="ARBA" id="ARBA00022553"/>
    </source>
</evidence>
<dbReference type="SUPFAM" id="SSF50044">
    <property type="entry name" value="SH3-domain"/>
    <property type="match status" value="1"/>
</dbReference>
<feature type="non-terminal residue" evidence="17">
    <location>
        <position position="1"/>
    </location>
</feature>
<feature type="domain" description="Calponin-homology (CH)" evidence="16">
    <location>
        <begin position="147"/>
        <end position="252"/>
    </location>
</feature>
<evidence type="ECO:0000256" key="9">
    <source>
        <dbReference type="ARBA" id="ARBA00022737"/>
    </source>
</evidence>
<keyword evidence="18" id="KW-1185">Reference proteome</keyword>
<dbReference type="CDD" id="cd00176">
    <property type="entry name" value="SPEC"/>
    <property type="match status" value="11"/>
</dbReference>
<dbReference type="InterPro" id="IPR002017">
    <property type="entry name" value="Spectrin_repeat"/>
</dbReference>
<dbReference type="InterPro" id="IPR001715">
    <property type="entry name" value="CH_dom"/>
</dbReference>
<evidence type="ECO:0000256" key="2">
    <source>
        <dbReference type="ARBA" id="ARBA00006826"/>
    </source>
</evidence>
<evidence type="ECO:0000256" key="13">
    <source>
        <dbReference type="SAM" id="Coils"/>
    </source>
</evidence>
<dbReference type="PROSITE" id="PS50021">
    <property type="entry name" value="CH"/>
    <property type="match status" value="2"/>
</dbReference>
<keyword evidence="13" id="KW-0175">Coiled coil</keyword>
<dbReference type="CDD" id="cd21193">
    <property type="entry name" value="CH_beta_spectrin_rpt1"/>
    <property type="match status" value="1"/>
</dbReference>
<keyword evidence="6" id="KW-0597">Phosphoprotein</keyword>
<dbReference type="CDD" id="cd00174">
    <property type="entry name" value="SH3"/>
    <property type="match status" value="1"/>
</dbReference>
<dbReference type="Gene3D" id="1.10.418.10">
    <property type="entry name" value="Calponin-like domain"/>
    <property type="match status" value="2"/>
</dbReference>
<reference evidence="17" key="1">
    <citation type="submission" date="2023-07" db="EMBL/GenBank/DDBJ databases">
        <title>Chromosome-level genome assembly of Artemia franciscana.</title>
        <authorList>
            <person name="Jo E."/>
        </authorList>
    </citation>
    <scope>NUCLEOTIDE SEQUENCE</scope>
    <source>
        <tissue evidence="17">Whole body</tissue>
    </source>
</reference>
<evidence type="ECO:0000256" key="4">
    <source>
        <dbReference type="ARBA" id="ARBA00022467"/>
    </source>
</evidence>
<evidence type="ECO:0000256" key="5">
    <source>
        <dbReference type="ARBA" id="ARBA00022490"/>
    </source>
</evidence>
<dbReference type="SMART" id="SM00326">
    <property type="entry name" value="SH3"/>
    <property type="match status" value="1"/>
</dbReference>
<feature type="coiled-coil region" evidence="13">
    <location>
        <begin position="2409"/>
        <end position="2461"/>
    </location>
</feature>
<accession>A0AA88HPH3</accession>
<evidence type="ECO:0000256" key="7">
    <source>
        <dbReference type="ARBA" id="ARBA00022658"/>
    </source>
</evidence>
<feature type="coiled-coil region" evidence="13">
    <location>
        <begin position="2501"/>
        <end position="2535"/>
    </location>
</feature>
<dbReference type="Pfam" id="PF00435">
    <property type="entry name" value="Spectrin"/>
    <property type="match status" value="20"/>
</dbReference>
<feature type="region of interest" description="Disordered" evidence="14">
    <location>
        <begin position="2635"/>
        <end position="2654"/>
    </location>
</feature>
<evidence type="ECO:0000256" key="14">
    <source>
        <dbReference type="SAM" id="MobiDB-lite"/>
    </source>
</evidence>
<evidence type="ECO:0000256" key="1">
    <source>
        <dbReference type="ARBA" id="ARBA00004245"/>
    </source>
</evidence>
<keyword evidence="5" id="KW-0963">Cytoplasm</keyword>
<feature type="domain" description="Calponin-homology (CH)" evidence="16">
    <location>
        <begin position="24"/>
        <end position="129"/>
    </location>
</feature>
<evidence type="ECO:0000259" key="15">
    <source>
        <dbReference type="PROSITE" id="PS50002"/>
    </source>
</evidence>
<gene>
    <name evidence="17" type="ORF">QYM36_012149</name>
</gene>
<dbReference type="CDD" id="cd21194">
    <property type="entry name" value="CH_beta_spectrin_rpt2"/>
    <property type="match status" value="1"/>
</dbReference>
<dbReference type="FunFam" id="1.20.58.60:FF:000019">
    <property type="entry name" value="Spectrin beta chain"/>
    <property type="match status" value="1"/>
</dbReference>
<keyword evidence="7" id="KW-0344">Guanine-nucleotide releasing factor</keyword>
<dbReference type="EMBL" id="JAVRJZ010000016">
    <property type="protein sequence ID" value="KAK2710873.1"/>
    <property type="molecule type" value="Genomic_DNA"/>
</dbReference>
<comment type="similarity">
    <text evidence="2">Belongs to the spectrin family.</text>
</comment>